<feature type="transmembrane region" description="Helical" evidence="1">
    <location>
        <begin position="6"/>
        <end position="26"/>
    </location>
</feature>
<gene>
    <name evidence="2" type="ORF">IV500_05855</name>
</gene>
<feature type="transmembrane region" description="Helical" evidence="1">
    <location>
        <begin position="75"/>
        <end position="92"/>
    </location>
</feature>
<proteinExistence type="predicted"/>
<reference evidence="2 3" key="1">
    <citation type="submission" date="2020-11" db="EMBL/GenBank/DDBJ databases">
        <title>Arthrobacter antarcticus sp. nov., isolated from Antarctic Soil.</title>
        <authorList>
            <person name="Li J."/>
        </authorList>
    </citation>
    <scope>NUCLEOTIDE SEQUENCE [LARGE SCALE GENOMIC DNA]</scope>
    <source>
        <strain evidence="2 3">Z1-20</strain>
    </source>
</reference>
<organism evidence="2 3">
    <name type="scientific">Arthrobacter terrae</name>
    <dbReference type="NCBI Taxonomy" id="2935737"/>
    <lineage>
        <taxon>Bacteria</taxon>
        <taxon>Bacillati</taxon>
        <taxon>Actinomycetota</taxon>
        <taxon>Actinomycetes</taxon>
        <taxon>Micrococcales</taxon>
        <taxon>Micrococcaceae</taxon>
        <taxon>Arthrobacter</taxon>
    </lineage>
</organism>
<name>A0A931CL37_9MICC</name>
<keyword evidence="1" id="KW-1133">Transmembrane helix</keyword>
<dbReference type="EMBL" id="JADNYM010000006">
    <property type="protein sequence ID" value="MBG0738947.1"/>
    <property type="molecule type" value="Genomic_DNA"/>
</dbReference>
<protein>
    <submittedName>
        <fullName evidence="2">Uncharacterized protein</fullName>
    </submittedName>
</protein>
<feature type="transmembrane region" description="Helical" evidence="1">
    <location>
        <begin position="38"/>
        <end position="63"/>
    </location>
</feature>
<dbReference type="AlphaFoldDB" id="A0A931CL37"/>
<evidence type="ECO:0000313" key="2">
    <source>
        <dbReference type="EMBL" id="MBG0738947.1"/>
    </source>
</evidence>
<keyword evidence="1" id="KW-0472">Membrane</keyword>
<evidence type="ECO:0000256" key="1">
    <source>
        <dbReference type="SAM" id="Phobius"/>
    </source>
</evidence>
<dbReference type="Proteomes" id="UP000655366">
    <property type="component" value="Unassembled WGS sequence"/>
</dbReference>
<keyword evidence="1" id="KW-0812">Transmembrane</keyword>
<dbReference type="RefSeq" id="WP_196395899.1">
    <property type="nucleotide sequence ID" value="NZ_JADNYM010000006.1"/>
</dbReference>
<sequence length="113" mass="12273">MLYPVLTVVVGSIMVIISAISLFVCARAGGIFINQARFLASGILLILHFPLTHFLDGLILPWLEKIGSVEGNSTASYWAAVALIVTVQLIILPTSRELYATYVADRLTRRGAV</sequence>
<accession>A0A931CL37</accession>
<keyword evidence="3" id="KW-1185">Reference proteome</keyword>
<evidence type="ECO:0000313" key="3">
    <source>
        <dbReference type="Proteomes" id="UP000655366"/>
    </source>
</evidence>
<comment type="caution">
    <text evidence="2">The sequence shown here is derived from an EMBL/GenBank/DDBJ whole genome shotgun (WGS) entry which is preliminary data.</text>
</comment>